<dbReference type="EMBL" id="CP120631">
    <property type="protein sequence ID" value="WEW62016.1"/>
    <property type="molecule type" value="Genomic_DNA"/>
</dbReference>
<keyword evidence="2 5" id="KW-0812">Transmembrane</keyword>
<feature type="transmembrane region" description="Helical" evidence="5">
    <location>
        <begin position="60"/>
        <end position="84"/>
    </location>
</feature>
<dbReference type="PANTHER" id="PTHR23502">
    <property type="entry name" value="MAJOR FACILITATOR SUPERFAMILY"/>
    <property type="match status" value="1"/>
</dbReference>
<organism evidence="6 7">
    <name type="scientific">Emydomyces testavorans</name>
    <dbReference type="NCBI Taxonomy" id="2070801"/>
    <lineage>
        <taxon>Eukaryota</taxon>
        <taxon>Fungi</taxon>
        <taxon>Dikarya</taxon>
        <taxon>Ascomycota</taxon>
        <taxon>Pezizomycotina</taxon>
        <taxon>Eurotiomycetes</taxon>
        <taxon>Eurotiomycetidae</taxon>
        <taxon>Onygenales</taxon>
        <taxon>Nannizziopsiaceae</taxon>
        <taxon>Emydomyces</taxon>
    </lineage>
</organism>
<dbReference type="Proteomes" id="UP001219355">
    <property type="component" value="Chromosome 5"/>
</dbReference>
<dbReference type="AlphaFoldDB" id="A0AAF0DRJ3"/>
<evidence type="ECO:0000313" key="7">
    <source>
        <dbReference type="Proteomes" id="UP001219355"/>
    </source>
</evidence>
<evidence type="ECO:0000256" key="3">
    <source>
        <dbReference type="ARBA" id="ARBA00022989"/>
    </source>
</evidence>
<evidence type="ECO:0000256" key="2">
    <source>
        <dbReference type="ARBA" id="ARBA00022692"/>
    </source>
</evidence>
<dbReference type="PANTHER" id="PTHR23502:SF3">
    <property type="entry name" value="MAJOR FACILITATOR SUPERFAMILY (MFS) PROFILE DOMAIN-CONTAINING PROTEIN-RELATED"/>
    <property type="match status" value="1"/>
</dbReference>
<evidence type="ECO:0000313" key="6">
    <source>
        <dbReference type="EMBL" id="WEW62016.1"/>
    </source>
</evidence>
<keyword evidence="4 5" id="KW-0472">Membrane</keyword>
<evidence type="ECO:0000256" key="5">
    <source>
        <dbReference type="SAM" id="Phobius"/>
    </source>
</evidence>
<gene>
    <name evidence="6" type="ORF">PRK78_007516</name>
</gene>
<keyword evidence="3 5" id="KW-1133">Transmembrane helix</keyword>
<dbReference type="GO" id="GO:0022857">
    <property type="term" value="F:transmembrane transporter activity"/>
    <property type="evidence" value="ECO:0007669"/>
    <property type="project" value="TreeGrafter"/>
</dbReference>
<name>A0AAF0DRJ3_9EURO</name>
<dbReference type="GO" id="GO:0005886">
    <property type="term" value="C:plasma membrane"/>
    <property type="evidence" value="ECO:0007669"/>
    <property type="project" value="TreeGrafter"/>
</dbReference>
<evidence type="ECO:0000256" key="4">
    <source>
        <dbReference type="ARBA" id="ARBA00023136"/>
    </source>
</evidence>
<accession>A0AAF0DRJ3</accession>
<protein>
    <submittedName>
        <fullName evidence="6">Uncharacterized protein</fullName>
    </submittedName>
</protein>
<reference evidence="6" key="1">
    <citation type="submission" date="2023-03" db="EMBL/GenBank/DDBJ databases">
        <title>Emydomyces testavorans Genome Sequence.</title>
        <authorList>
            <person name="Hoyer L."/>
        </authorList>
    </citation>
    <scope>NUCLEOTIDE SEQUENCE</scope>
    <source>
        <strain evidence="6">16-2883</strain>
    </source>
</reference>
<keyword evidence="7" id="KW-1185">Reference proteome</keyword>
<comment type="subcellular location">
    <subcellularLocation>
        <location evidence="1">Membrane</location>
        <topology evidence="1">Multi-pass membrane protein</topology>
    </subcellularLocation>
</comment>
<sequence length="125" mass="13946">MIAIANYCIYMATIDYMVASYGPYSASATGGNAFARDLLAGIAALYSTPFYHNGNPNFELVWPSLVLSCIALIVTIPIYVFYIYGPQIRQRSKFAQIVASDRDAIRERRAKRERGSTGEKNDMQC</sequence>
<proteinExistence type="predicted"/>
<evidence type="ECO:0000256" key="1">
    <source>
        <dbReference type="ARBA" id="ARBA00004141"/>
    </source>
</evidence>